<feature type="transmembrane region" description="Helical" evidence="1">
    <location>
        <begin position="31"/>
        <end position="55"/>
    </location>
</feature>
<evidence type="ECO:0000313" key="3">
    <source>
        <dbReference type="EMBL" id="MXU66045.1"/>
    </source>
</evidence>
<dbReference type="EMBL" id="WUWG01000003">
    <property type="protein sequence ID" value="MXU66045.1"/>
    <property type="molecule type" value="Genomic_DNA"/>
</dbReference>
<dbReference type="RefSeq" id="WP_160855072.1">
    <property type="nucleotide sequence ID" value="NZ_WUWG01000003.1"/>
</dbReference>
<comment type="caution">
    <text evidence="3">The sequence shown here is derived from an EMBL/GenBank/DDBJ whole genome shotgun (WGS) entry which is preliminary data.</text>
</comment>
<feature type="transmembrane region" description="Helical" evidence="1">
    <location>
        <begin position="112"/>
        <end position="129"/>
    </location>
</feature>
<keyword evidence="4" id="KW-1185">Reference proteome</keyword>
<feature type="transmembrane region" description="Helical" evidence="1">
    <location>
        <begin position="141"/>
        <end position="163"/>
    </location>
</feature>
<evidence type="ECO:0000313" key="4">
    <source>
        <dbReference type="Proteomes" id="UP000436016"/>
    </source>
</evidence>
<feature type="transmembrane region" description="Helical" evidence="1">
    <location>
        <begin position="67"/>
        <end position="83"/>
    </location>
</feature>
<feature type="chain" id="PRO_5025680879" description="HupE/UreJ family protein" evidence="2">
    <location>
        <begin position="22"/>
        <end position="201"/>
    </location>
</feature>
<name>A0A6B0TWC8_9RHOB</name>
<sequence>MGRRFGAVWLPLMLSAGPAFAHAPVPGVRGFYVGLLHPFSTPAQALLMLGLGLLVGHLALPTAGRQLVLFFVAAIAGLVAGQGTGALDLLMFGAAFAASATAALLPGRLVPLVALLVALGGFCIGAVSVPDPGPAADRLFVMSGSIVGATVGLLFLVGIVDVIRDRYNWPWVGIALRIAAAWVAAIALLMLALGVAGAPAG</sequence>
<dbReference type="Proteomes" id="UP000436016">
    <property type="component" value="Unassembled WGS sequence"/>
</dbReference>
<keyword evidence="1" id="KW-0812">Transmembrane</keyword>
<gene>
    <name evidence="3" type="ORF">GSH16_11335</name>
</gene>
<feature type="transmembrane region" description="Helical" evidence="1">
    <location>
        <begin position="175"/>
        <end position="198"/>
    </location>
</feature>
<evidence type="ECO:0008006" key="5">
    <source>
        <dbReference type="Google" id="ProtNLM"/>
    </source>
</evidence>
<organism evidence="3 4">
    <name type="scientific">Oceanomicrobium pacificus</name>
    <dbReference type="NCBI Taxonomy" id="2692916"/>
    <lineage>
        <taxon>Bacteria</taxon>
        <taxon>Pseudomonadati</taxon>
        <taxon>Pseudomonadota</taxon>
        <taxon>Alphaproteobacteria</taxon>
        <taxon>Rhodobacterales</taxon>
        <taxon>Paracoccaceae</taxon>
        <taxon>Oceanomicrobium</taxon>
    </lineage>
</organism>
<proteinExistence type="predicted"/>
<dbReference type="AlphaFoldDB" id="A0A6B0TWC8"/>
<protein>
    <recommendedName>
        <fullName evidence="5">HupE/UreJ family protein</fullName>
    </recommendedName>
</protein>
<evidence type="ECO:0000256" key="1">
    <source>
        <dbReference type="SAM" id="Phobius"/>
    </source>
</evidence>
<keyword evidence="2" id="KW-0732">Signal</keyword>
<evidence type="ECO:0000256" key="2">
    <source>
        <dbReference type="SAM" id="SignalP"/>
    </source>
</evidence>
<feature type="signal peptide" evidence="2">
    <location>
        <begin position="1"/>
        <end position="21"/>
    </location>
</feature>
<accession>A0A6B0TWC8</accession>
<keyword evidence="1" id="KW-1133">Transmembrane helix</keyword>
<keyword evidence="1" id="KW-0472">Membrane</keyword>
<reference evidence="3 4" key="1">
    <citation type="submission" date="2019-12" db="EMBL/GenBank/DDBJ databases">
        <title>Strain KN286 was isolated from seawater, which was collected from Caroline Seamount in the tropical western Pacific.</title>
        <authorList>
            <person name="Wang Q."/>
        </authorList>
    </citation>
    <scope>NUCLEOTIDE SEQUENCE [LARGE SCALE GENOMIC DNA]</scope>
    <source>
        <strain evidence="3 4">KN286</strain>
    </source>
</reference>